<dbReference type="EMBL" id="JADEXG010000001">
    <property type="protein sequence ID" value="MBE9075858.1"/>
    <property type="molecule type" value="Genomic_DNA"/>
</dbReference>
<dbReference type="InterPro" id="IPR012296">
    <property type="entry name" value="Nuclease_put_TT1808"/>
</dbReference>
<dbReference type="GO" id="GO:0004519">
    <property type="term" value="F:endonuclease activity"/>
    <property type="evidence" value="ECO:0007669"/>
    <property type="project" value="UniProtKB-KW"/>
</dbReference>
<keyword evidence="2" id="KW-0255">Endonuclease</keyword>
<dbReference type="Gene3D" id="3.90.1570.10">
    <property type="entry name" value="tt1808, chain A"/>
    <property type="match status" value="1"/>
</dbReference>
<accession>A0A8J7AT09</accession>
<evidence type="ECO:0000259" key="1">
    <source>
        <dbReference type="Pfam" id="PF05685"/>
    </source>
</evidence>
<evidence type="ECO:0000313" key="2">
    <source>
        <dbReference type="EMBL" id="MBE9075858.1"/>
    </source>
</evidence>
<feature type="domain" description="Putative restriction endonuclease" evidence="1">
    <location>
        <begin position="26"/>
        <end position="159"/>
    </location>
</feature>
<dbReference type="AlphaFoldDB" id="A0A8J7AT09"/>
<keyword evidence="2" id="KW-0378">Hydrolase</keyword>
<keyword evidence="2" id="KW-0540">Nuclease</keyword>
<dbReference type="InterPro" id="IPR008538">
    <property type="entry name" value="Uma2"/>
</dbReference>
<keyword evidence="3" id="KW-1185">Reference proteome</keyword>
<sequence>MINPIAVADQVTFPDANALITEDDTPVDNFASAKQQRLLVSSLYSSWRTEPFLAEANVGIYHTVNQPAIVPDVFVSLDVQVPEDWWEKPNRCYLMWNFGKPPEIVLEIVSNRVGNELADKLQTYAQMRVGYYVVYDPAARLGEQPLHLYELRGLHYTEQAEPWLEQVNLGLTLWQGTFEGRQDTWLRWCNSQGSLLLTGDEKAVQERQRADRLAELLKAQGIDPDQYSS</sequence>
<organism evidence="2 3">
    <name type="scientific">Vasconcelosia minhoensis LEGE 07310</name>
    <dbReference type="NCBI Taxonomy" id="915328"/>
    <lineage>
        <taxon>Bacteria</taxon>
        <taxon>Bacillati</taxon>
        <taxon>Cyanobacteriota</taxon>
        <taxon>Cyanophyceae</taxon>
        <taxon>Nodosilineales</taxon>
        <taxon>Cymatolegaceae</taxon>
        <taxon>Vasconcelosia</taxon>
        <taxon>Vasconcelosia minhoensis</taxon>
    </lineage>
</organism>
<dbReference type="CDD" id="cd06260">
    <property type="entry name" value="DUF820-like"/>
    <property type="match status" value="1"/>
</dbReference>
<dbReference type="PANTHER" id="PTHR33352">
    <property type="entry name" value="SLR1095 PROTEIN"/>
    <property type="match status" value="1"/>
</dbReference>
<dbReference type="RefSeq" id="WP_193904507.1">
    <property type="nucleotide sequence ID" value="NZ_JADEXG010000001.1"/>
</dbReference>
<gene>
    <name evidence="2" type="ORF">IQ241_00845</name>
</gene>
<reference evidence="2" key="1">
    <citation type="submission" date="2020-10" db="EMBL/GenBank/DDBJ databases">
        <authorList>
            <person name="Castelo-Branco R."/>
            <person name="Eusebio N."/>
            <person name="Adriana R."/>
            <person name="Vieira A."/>
            <person name="Brugerolle De Fraissinette N."/>
            <person name="Rezende De Castro R."/>
            <person name="Schneider M.P."/>
            <person name="Vasconcelos V."/>
            <person name="Leao P.N."/>
        </authorList>
    </citation>
    <scope>NUCLEOTIDE SEQUENCE</scope>
    <source>
        <strain evidence="2">LEGE 07310</strain>
    </source>
</reference>
<evidence type="ECO:0000313" key="3">
    <source>
        <dbReference type="Proteomes" id="UP000636505"/>
    </source>
</evidence>
<name>A0A8J7AT09_9CYAN</name>
<dbReference type="SUPFAM" id="SSF52980">
    <property type="entry name" value="Restriction endonuclease-like"/>
    <property type="match status" value="1"/>
</dbReference>
<comment type="caution">
    <text evidence="2">The sequence shown here is derived from an EMBL/GenBank/DDBJ whole genome shotgun (WGS) entry which is preliminary data.</text>
</comment>
<dbReference type="InterPro" id="IPR011335">
    <property type="entry name" value="Restrct_endonuc-II-like"/>
</dbReference>
<dbReference type="Pfam" id="PF05685">
    <property type="entry name" value="Uma2"/>
    <property type="match status" value="1"/>
</dbReference>
<protein>
    <submittedName>
        <fullName evidence="2">Uma2 family endonuclease</fullName>
    </submittedName>
</protein>
<dbReference type="PANTHER" id="PTHR33352:SF3">
    <property type="entry name" value="SLR1612 PROTEIN"/>
    <property type="match status" value="1"/>
</dbReference>
<proteinExistence type="predicted"/>
<dbReference type="Proteomes" id="UP000636505">
    <property type="component" value="Unassembled WGS sequence"/>
</dbReference>